<comment type="subcellular location">
    <subcellularLocation>
        <location evidence="1">Membrane</location>
        <topology evidence="1">Multi-pass membrane protein</topology>
    </subcellularLocation>
</comment>
<dbReference type="GO" id="GO:0072546">
    <property type="term" value="C:EMC complex"/>
    <property type="evidence" value="ECO:0007669"/>
    <property type="project" value="TreeGrafter"/>
</dbReference>
<keyword evidence="4 8" id="KW-0812">Transmembrane</keyword>
<dbReference type="Proteomes" id="UP000011715">
    <property type="component" value="Unassembled WGS sequence"/>
</dbReference>
<evidence type="ECO:0000256" key="7">
    <source>
        <dbReference type="PIRNR" id="PIRNR010045"/>
    </source>
</evidence>
<dbReference type="OMA" id="KDMDPRW"/>
<feature type="transmembrane region" description="Helical" evidence="8">
    <location>
        <begin position="128"/>
        <end position="149"/>
    </location>
</feature>
<keyword evidence="11" id="KW-1185">Reference proteome</keyword>
<dbReference type="PIRSF" id="PIRSF010045">
    <property type="entry name" value="DUF850_TM_euk"/>
    <property type="match status" value="1"/>
</dbReference>
<evidence type="ECO:0000313" key="11">
    <source>
        <dbReference type="Proteomes" id="UP000011715"/>
    </source>
</evidence>
<dbReference type="SMART" id="SM01415">
    <property type="entry name" value="DUF106"/>
    <property type="match status" value="1"/>
</dbReference>
<evidence type="ECO:0000256" key="3">
    <source>
        <dbReference type="ARBA" id="ARBA00020822"/>
    </source>
</evidence>
<evidence type="ECO:0000256" key="5">
    <source>
        <dbReference type="ARBA" id="ARBA00022989"/>
    </source>
</evidence>
<dbReference type="STRING" id="644358.A0A0C4DRL4"/>
<reference evidence="9" key="3">
    <citation type="submission" date="2011-03" db="EMBL/GenBank/DDBJ databases">
        <title>Annotation of Magnaporthe poae ATCC 64411.</title>
        <authorList>
            <person name="Ma L.-J."/>
            <person name="Dead R."/>
            <person name="Young S.K."/>
            <person name="Zeng Q."/>
            <person name="Gargeya S."/>
            <person name="Fitzgerald M."/>
            <person name="Haas B."/>
            <person name="Abouelleil A."/>
            <person name="Alvarado L."/>
            <person name="Arachchi H.M."/>
            <person name="Berlin A."/>
            <person name="Brown A."/>
            <person name="Chapman S.B."/>
            <person name="Chen Z."/>
            <person name="Dunbar C."/>
            <person name="Freedman E."/>
            <person name="Gearin G."/>
            <person name="Gellesch M."/>
            <person name="Goldberg J."/>
            <person name="Griggs A."/>
            <person name="Gujja S."/>
            <person name="Heiman D."/>
            <person name="Howarth C."/>
            <person name="Larson L."/>
            <person name="Lui A."/>
            <person name="MacDonald P.J.P."/>
            <person name="Mehta T."/>
            <person name="Montmayeur A."/>
            <person name="Murphy C."/>
            <person name="Neiman D."/>
            <person name="Pearson M."/>
            <person name="Priest M."/>
            <person name="Roberts A."/>
            <person name="Saif S."/>
            <person name="Shea T."/>
            <person name="Shenoy N."/>
            <person name="Sisk P."/>
            <person name="Stolte C."/>
            <person name="Sykes S."/>
            <person name="Yandava C."/>
            <person name="Wortman J."/>
            <person name="Nusbaum C."/>
            <person name="Birren B."/>
        </authorList>
    </citation>
    <scope>NUCLEOTIDE SEQUENCE</scope>
    <source>
        <strain evidence="9">ATCC 64411</strain>
    </source>
</reference>
<proteinExistence type="inferred from homology"/>
<dbReference type="InterPro" id="IPR002809">
    <property type="entry name" value="EMC3/TMCO1"/>
</dbReference>
<protein>
    <recommendedName>
        <fullName evidence="3 7">ER membrane protein complex subunit 3</fullName>
    </recommendedName>
</protein>
<evidence type="ECO:0000256" key="2">
    <source>
        <dbReference type="ARBA" id="ARBA00005376"/>
    </source>
</evidence>
<reference evidence="11" key="2">
    <citation type="submission" date="2010-05" db="EMBL/GenBank/DDBJ databases">
        <title>The genome sequence of Magnaporthe poae strain ATCC 64411.</title>
        <authorList>
            <person name="Ma L.-J."/>
            <person name="Dead R."/>
            <person name="Young S."/>
            <person name="Zeng Q."/>
            <person name="Koehrsen M."/>
            <person name="Alvarado L."/>
            <person name="Berlin A."/>
            <person name="Chapman S.B."/>
            <person name="Chen Z."/>
            <person name="Freedman E."/>
            <person name="Gellesch M."/>
            <person name="Goldberg J."/>
            <person name="Griggs A."/>
            <person name="Gujja S."/>
            <person name="Heilman E.R."/>
            <person name="Heiman D."/>
            <person name="Hepburn T."/>
            <person name="Howarth C."/>
            <person name="Jen D."/>
            <person name="Larson L."/>
            <person name="Mehta T."/>
            <person name="Neiman D."/>
            <person name="Pearson M."/>
            <person name="Roberts A."/>
            <person name="Saif S."/>
            <person name="Shea T."/>
            <person name="Shenoy N."/>
            <person name="Sisk P."/>
            <person name="Stolte C."/>
            <person name="Sykes S."/>
            <person name="Walk T."/>
            <person name="White J."/>
            <person name="Yandava C."/>
            <person name="Haas B."/>
            <person name="Nusbaum C."/>
            <person name="Birren B."/>
        </authorList>
    </citation>
    <scope>NUCLEOTIDE SEQUENCE [LARGE SCALE GENOMIC DNA]</scope>
    <source>
        <strain evidence="11">ATCC 64411 / 73-15</strain>
    </source>
</reference>
<dbReference type="AlphaFoldDB" id="A0A0C4DRL4"/>
<evidence type="ECO:0000256" key="8">
    <source>
        <dbReference type="SAM" id="Phobius"/>
    </source>
</evidence>
<dbReference type="VEuPathDB" id="FungiDB:MAPG_02527"/>
<evidence type="ECO:0000256" key="6">
    <source>
        <dbReference type="ARBA" id="ARBA00023136"/>
    </source>
</evidence>
<dbReference type="PANTHER" id="PTHR13116">
    <property type="entry name" value="ER MEMBRANE PROTEIN COMPLEX SUBUNIT 3"/>
    <property type="match status" value="1"/>
</dbReference>
<evidence type="ECO:0000256" key="4">
    <source>
        <dbReference type="ARBA" id="ARBA00022692"/>
    </source>
</evidence>
<gene>
    <name evidence="9" type="ORF">MAPG_02527</name>
</gene>
<reference evidence="10" key="5">
    <citation type="submission" date="2015-06" db="UniProtKB">
        <authorList>
            <consortium name="EnsemblFungi"/>
        </authorList>
    </citation>
    <scope>IDENTIFICATION</scope>
    <source>
        <strain evidence="10">ATCC 64411</strain>
    </source>
</reference>
<dbReference type="EnsemblFungi" id="MAPG_02527T0">
    <property type="protein sequence ID" value="MAPG_02527T0"/>
    <property type="gene ID" value="MAPG_02527"/>
</dbReference>
<evidence type="ECO:0000313" key="9">
    <source>
        <dbReference type="EMBL" id="KLU83467.1"/>
    </source>
</evidence>
<dbReference type="GO" id="GO:0034975">
    <property type="term" value="P:protein folding in endoplasmic reticulum"/>
    <property type="evidence" value="ECO:0007669"/>
    <property type="project" value="TreeGrafter"/>
</dbReference>
<dbReference type="OrthoDB" id="6745403at2759"/>
<accession>A0A0C4DRL4</accession>
<dbReference type="EMBL" id="ADBL01000630">
    <property type="status" value="NOT_ANNOTATED_CDS"/>
    <property type="molecule type" value="Genomic_DNA"/>
</dbReference>
<name>A0A0C4DRL4_MAGP6</name>
<evidence type="ECO:0000313" key="10">
    <source>
        <dbReference type="EnsemblFungi" id="MAPG_02527T0"/>
    </source>
</evidence>
<keyword evidence="6 8" id="KW-0472">Membrane</keyword>
<organism evidence="10 11">
    <name type="scientific">Magnaporthiopsis poae (strain ATCC 64411 / 73-15)</name>
    <name type="common">Kentucky bluegrass fungus</name>
    <name type="synonym">Magnaporthe poae</name>
    <dbReference type="NCBI Taxonomy" id="644358"/>
    <lineage>
        <taxon>Eukaryota</taxon>
        <taxon>Fungi</taxon>
        <taxon>Dikarya</taxon>
        <taxon>Ascomycota</taxon>
        <taxon>Pezizomycotina</taxon>
        <taxon>Sordariomycetes</taxon>
        <taxon>Sordariomycetidae</taxon>
        <taxon>Magnaporthales</taxon>
        <taxon>Magnaporthaceae</taxon>
        <taxon>Magnaporthiopsis</taxon>
    </lineage>
</organism>
<dbReference type="InterPro" id="IPR008568">
    <property type="entry name" value="EMC3"/>
</dbReference>
<feature type="transmembrane region" description="Helical" evidence="8">
    <location>
        <begin position="180"/>
        <end position="198"/>
    </location>
</feature>
<keyword evidence="5 8" id="KW-1133">Transmembrane helix</keyword>
<feature type="transmembrane region" description="Helical" evidence="8">
    <location>
        <begin position="16"/>
        <end position="38"/>
    </location>
</feature>
<comment type="function">
    <text evidence="7">The EMC seems to be required for efficient folding of proteins in the endoplasmic reticulum (ER).</text>
</comment>
<sequence>MAVQIPAQTIHRDPQLFYWILIPITVVMILTGMLRHYAAVLMTTSPKRLEAKTMREQRALLHGIGIRSNYHVLSKRSFNTRRDTLTVAYESGAFLKAPESRGQAPPNPMTDPNAMEGMMGMMKNNMAMIIPNTLIMSWINTFFSGYVIMKLPFPLTVKFKSMLQAGVATRDMDPRWMSSISWYFLCIFGLQSVFNFLLGSDNAANQMAQQMGQMGPQAPQLFGPGVDPDKLFLAEVENLAVIEHYSVLDEVEHRLLEKVRRP</sequence>
<dbReference type="PANTHER" id="PTHR13116:SF5">
    <property type="entry name" value="ER MEMBRANE PROTEIN COMPLEX SUBUNIT 3"/>
    <property type="match status" value="1"/>
</dbReference>
<evidence type="ECO:0000256" key="1">
    <source>
        <dbReference type="ARBA" id="ARBA00004141"/>
    </source>
</evidence>
<dbReference type="EMBL" id="GL876967">
    <property type="protein sequence ID" value="KLU83467.1"/>
    <property type="molecule type" value="Genomic_DNA"/>
</dbReference>
<comment type="similarity">
    <text evidence="2 7">Belongs to the EMC3 family.</text>
</comment>
<reference evidence="10" key="4">
    <citation type="journal article" date="2015" name="G3 (Bethesda)">
        <title>Genome sequences of three phytopathogenic species of the Magnaporthaceae family of fungi.</title>
        <authorList>
            <person name="Okagaki L.H."/>
            <person name="Nunes C.C."/>
            <person name="Sailsbery J."/>
            <person name="Clay B."/>
            <person name="Brown D."/>
            <person name="John T."/>
            <person name="Oh Y."/>
            <person name="Young N."/>
            <person name="Fitzgerald M."/>
            <person name="Haas B.J."/>
            <person name="Zeng Q."/>
            <person name="Young S."/>
            <person name="Adiconis X."/>
            <person name="Fan L."/>
            <person name="Levin J.Z."/>
            <person name="Mitchell T.K."/>
            <person name="Okubara P.A."/>
            <person name="Farman M.L."/>
            <person name="Kohn L.M."/>
            <person name="Birren B."/>
            <person name="Ma L.-J."/>
            <person name="Dean R.A."/>
        </authorList>
    </citation>
    <scope>NUCLEOTIDE SEQUENCE</scope>
    <source>
        <strain evidence="10">ATCC 64411 / 73-15</strain>
    </source>
</reference>
<dbReference type="eggNOG" id="KOG3188">
    <property type="taxonomic scope" value="Eukaryota"/>
</dbReference>
<dbReference type="Pfam" id="PF01956">
    <property type="entry name" value="EMC3_TMCO1"/>
    <property type="match status" value="1"/>
</dbReference>
<reference evidence="9" key="1">
    <citation type="submission" date="2010-05" db="EMBL/GenBank/DDBJ databases">
        <title>The Genome Sequence of Magnaporthe poae strain ATCC 64411.</title>
        <authorList>
            <consortium name="The Broad Institute Genome Sequencing Platform"/>
            <consortium name="Broad Institute Genome Sequencing Center for Infectious Disease"/>
            <person name="Ma L.-J."/>
            <person name="Dead R."/>
            <person name="Young S."/>
            <person name="Zeng Q."/>
            <person name="Koehrsen M."/>
            <person name="Alvarado L."/>
            <person name="Berlin A."/>
            <person name="Chapman S.B."/>
            <person name="Chen Z."/>
            <person name="Freedman E."/>
            <person name="Gellesch M."/>
            <person name="Goldberg J."/>
            <person name="Griggs A."/>
            <person name="Gujja S."/>
            <person name="Heilman E.R."/>
            <person name="Heiman D."/>
            <person name="Hepburn T."/>
            <person name="Howarth C."/>
            <person name="Jen D."/>
            <person name="Larson L."/>
            <person name="Mehta T."/>
            <person name="Neiman D."/>
            <person name="Pearson M."/>
            <person name="Roberts A."/>
            <person name="Saif S."/>
            <person name="Shea T."/>
            <person name="Shenoy N."/>
            <person name="Sisk P."/>
            <person name="Stolte C."/>
            <person name="Sykes S."/>
            <person name="Walk T."/>
            <person name="White J."/>
            <person name="Yandava C."/>
            <person name="Haas B."/>
            <person name="Nusbaum C."/>
            <person name="Birren B."/>
        </authorList>
    </citation>
    <scope>NUCLEOTIDE SEQUENCE</scope>
    <source>
        <strain evidence="9">ATCC 64411</strain>
    </source>
</reference>